<sequence>MTKRFSALAVSAVIAGGFLVTSVPAHAATPAGHGAIVSKATITCNERQMRQQIAQLKNKAAELKRLGENDAARRALADAAAIQRRLDQCIKADENQSKPFPG</sequence>
<evidence type="ECO:0000313" key="4">
    <source>
        <dbReference type="Proteomes" id="UP001604267"/>
    </source>
</evidence>
<proteinExistence type="predicted"/>
<dbReference type="Proteomes" id="UP001604267">
    <property type="component" value="Unassembled WGS sequence"/>
</dbReference>
<feature type="signal peptide" evidence="2">
    <location>
        <begin position="1"/>
        <end position="27"/>
    </location>
</feature>
<dbReference type="EMBL" id="JBICYV010000023">
    <property type="protein sequence ID" value="MFG3015916.1"/>
    <property type="molecule type" value="Genomic_DNA"/>
</dbReference>
<gene>
    <name evidence="3" type="ORF">ACGFZB_36820</name>
</gene>
<keyword evidence="2" id="KW-0732">Signal</keyword>
<evidence type="ECO:0000256" key="1">
    <source>
        <dbReference type="SAM" id="Coils"/>
    </source>
</evidence>
<reference evidence="3 4" key="1">
    <citation type="submission" date="2024-10" db="EMBL/GenBank/DDBJ databases">
        <title>The Natural Products Discovery Center: Release of the First 8490 Sequenced Strains for Exploring Actinobacteria Biosynthetic Diversity.</title>
        <authorList>
            <person name="Kalkreuter E."/>
            <person name="Kautsar S.A."/>
            <person name="Yang D."/>
            <person name="Bader C.D."/>
            <person name="Teijaro C.N."/>
            <person name="Fluegel L."/>
            <person name="Davis C.M."/>
            <person name="Simpson J.R."/>
            <person name="Lauterbach L."/>
            <person name="Steele A.D."/>
            <person name="Gui C."/>
            <person name="Meng S."/>
            <person name="Li G."/>
            <person name="Viehrig K."/>
            <person name="Ye F."/>
            <person name="Su P."/>
            <person name="Kiefer A.F."/>
            <person name="Nichols A."/>
            <person name="Cepeda A.J."/>
            <person name="Yan W."/>
            <person name="Fan B."/>
            <person name="Jiang Y."/>
            <person name="Adhikari A."/>
            <person name="Zheng C.-J."/>
            <person name="Schuster L."/>
            <person name="Cowan T.M."/>
            <person name="Smanski M.J."/>
            <person name="Chevrette M.G."/>
            <person name="De Carvalho L.P.S."/>
            <person name="Shen B."/>
        </authorList>
    </citation>
    <scope>NUCLEOTIDE SEQUENCE [LARGE SCALE GENOMIC DNA]</scope>
    <source>
        <strain evidence="3 4">NPDC048320</strain>
    </source>
</reference>
<evidence type="ECO:0008006" key="5">
    <source>
        <dbReference type="Google" id="ProtNLM"/>
    </source>
</evidence>
<dbReference type="RefSeq" id="WP_392824099.1">
    <property type="nucleotide sequence ID" value="NZ_JBICYV010000023.1"/>
</dbReference>
<comment type="caution">
    <text evidence="3">The sequence shown here is derived from an EMBL/GenBank/DDBJ whole genome shotgun (WGS) entry which is preliminary data.</text>
</comment>
<feature type="chain" id="PRO_5045969987" description="Secreted protein" evidence="2">
    <location>
        <begin position="28"/>
        <end position="102"/>
    </location>
</feature>
<protein>
    <recommendedName>
        <fullName evidence="5">Secreted protein</fullName>
    </recommendedName>
</protein>
<accession>A0ABW7BFB4</accession>
<keyword evidence="1" id="KW-0175">Coiled coil</keyword>
<name>A0ABW7BFB4_9ACTN</name>
<feature type="coiled-coil region" evidence="1">
    <location>
        <begin position="39"/>
        <end position="69"/>
    </location>
</feature>
<evidence type="ECO:0000313" key="3">
    <source>
        <dbReference type="EMBL" id="MFG3015916.1"/>
    </source>
</evidence>
<keyword evidence="4" id="KW-1185">Reference proteome</keyword>
<organism evidence="3 4">
    <name type="scientific">Streptomyces cinerochromogenes</name>
    <dbReference type="NCBI Taxonomy" id="66422"/>
    <lineage>
        <taxon>Bacteria</taxon>
        <taxon>Bacillati</taxon>
        <taxon>Actinomycetota</taxon>
        <taxon>Actinomycetes</taxon>
        <taxon>Kitasatosporales</taxon>
        <taxon>Streptomycetaceae</taxon>
        <taxon>Streptomyces</taxon>
    </lineage>
</organism>
<evidence type="ECO:0000256" key="2">
    <source>
        <dbReference type="SAM" id="SignalP"/>
    </source>
</evidence>